<feature type="transmembrane region" description="Helical" evidence="1">
    <location>
        <begin position="179"/>
        <end position="196"/>
    </location>
</feature>
<protein>
    <recommendedName>
        <fullName evidence="4">NnrS family protein</fullName>
    </recommendedName>
</protein>
<evidence type="ECO:0000256" key="1">
    <source>
        <dbReference type="SAM" id="Phobius"/>
    </source>
</evidence>
<keyword evidence="1" id="KW-0472">Membrane</keyword>
<gene>
    <name evidence="2" type="ORF">P3W85_02175</name>
</gene>
<keyword evidence="1" id="KW-0812">Transmembrane</keyword>
<proteinExistence type="predicted"/>
<feature type="transmembrane region" description="Helical" evidence="1">
    <location>
        <begin position="236"/>
        <end position="255"/>
    </location>
</feature>
<feature type="transmembrane region" description="Helical" evidence="1">
    <location>
        <begin position="68"/>
        <end position="89"/>
    </location>
</feature>
<keyword evidence="1" id="KW-1133">Transmembrane helix</keyword>
<evidence type="ECO:0000313" key="2">
    <source>
        <dbReference type="EMBL" id="MDF3831771.1"/>
    </source>
</evidence>
<feature type="transmembrane region" description="Helical" evidence="1">
    <location>
        <begin position="152"/>
        <end position="173"/>
    </location>
</feature>
<feature type="transmembrane region" description="Helical" evidence="1">
    <location>
        <begin position="208"/>
        <end position="230"/>
    </location>
</feature>
<keyword evidence="3" id="KW-1185">Reference proteome</keyword>
<organism evidence="2 3">
    <name type="scientific">Cupriavidus basilensis</name>
    <dbReference type="NCBI Taxonomy" id="68895"/>
    <lineage>
        <taxon>Bacteria</taxon>
        <taxon>Pseudomonadati</taxon>
        <taxon>Pseudomonadota</taxon>
        <taxon>Betaproteobacteria</taxon>
        <taxon>Burkholderiales</taxon>
        <taxon>Burkholderiaceae</taxon>
        <taxon>Cupriavidus</taxon>
    </lineage>
</organism>
<name>A0ABT6AGP2_9BURK</name>
<reference evidence="2 3" key="1">
    <citation type="submission" date="2023-03" db="EMBL/GenBank/DDBJ databases">
        <title>Draft assemblies of triclosan tolerant bacteria isolated from returned activated sludge.</title>
        <authorList>
            <person name="Van Hamelsveld S."/>
        </authorList>
    </citation>
    <scope>NUCLEOTIDE SEQUENCE [LARGE SCALE GENOMIC DNA]</scope>
    <source>
        <strain evidence="2 3">GW210010_S58</strain>
    </source>
</reference>
<feature type="transmembrane region" description="Helical" evidence="1">
    <location>
        <begin position="126"/>
        <end position="143"/>
    </location>
</feature>
<dbReference type="Proteomes" id="UP001216674">
    <property type="component" value="Unassembled WGS sequence"/>
</dbReference>
<accession>A0ABT6AGP2</accession>
<comment type="caution">
    <text evidence="2">The sequence shown here is derived from an EMBL/GenBank/DDBJ whole genome shotgun (WGS) entry which is preliminary data.</text>
</comment>
<feature type="transmembrane region" description="Helical" evidence="1">
    <location>
        <begin position="267"/>
        <end position="287"/>
    </location>
</feature>
<feature type="transmembrane region" description="Helical" evidence="1">
    <location>
        <begin position="101"/>
        <end position="120"/>
    </location>
</feature>
<evidence type="ECO:0000313" key="3">
    <source>
        <dbReference type="Proteomes" id="UP001216674"/>
    </source>
</evidence>
<feature type="transmembrane region" description="Helical" evidence="1">
    <location>
        <begin position="299"/>
        <end position="320"/>
    </location>
</feature>
<evidence type="ECO:0008006" key="4">
    <source>
        <dbReference type="Google" id="ProtNLM"/>
    </source>
</evidence>
<dbReference type="EMBL" id="JARJLM010000036">
    <property type="protein sequence ID" value="MDF3831771.1"/>
    <property type="molecule type" value="Genomic_DNA"/>
</dbReference>
<feature type="transmembrane region" description="Helical" evidence="1">
    <location>
        <begin position="332"/>
        <end position="351"/>
    </location>
</feature>
<dbReference type="RefSeq" id="WP_276263559.1">
    <property type="nucleotide sequence ID" value="NZ_JARJLM010000036.1"/>
</dbReference>
<feature type="transmembrane region" description="Helical" evidence="1">
    <location>
        <begin position="363"/>
        <end position="384"/>
    </location>
</feature>
<sequence>MDAGAHERQREARHGMVSMAARRAQGRRRKTWPRLAVLLLAVFALLAGMLGGLLRAGVALPGADGYRLLWHAVSFHGALMTGGFFGTVIGIERAVALGRPAAFAAPVASGLGALLMVAGFPAAGAWALAAGALVFVGVSVAVLRRQPAAHTALLLVASVAWLAGNAALASGRWLASANAWYFIFLVVTVAAERLEMTRLMRRRPGAQTALLAILAALILGAAASALAGNAGRTGGVVYGVSLAFLGAWLALFDIARRTVRSRGLSRYMAVCLLLGYGWLLVAGVAWAGTAAGLPWRDAALHALGLGFIVSMVMAHAPVILPAITRVKLQFGNSFYVPLALLHFSLAARLSFGHQLPAVKAAAAIGNVAAILVFIAVVAAAARAWRVRAAPRLRQS</sequence>
<feature type="transmembrane region" description="Helical" evidence="1">
    <location>
        <begin position="35"/>
        <end position="56"/>
    </location>
</feature>